<dbReference type="InterPro" id="IPR003661">
    <property type="entry name" value="HisK_dim/P_dom"/>
</dbReference>
<dbReference type="OrthoDB" id="594725at2"/>
<evidence type="ECO:0000256" key="10">
    <source>
        <dbReference type="ARBA" id="ARBA00022840"/>
    </source>
</evidence>
<dbReference type="SUPFAM" id="SSF47384">
    <property type="entry name" value="Homodimeric domain of signal transducing histidine kinase"/>
    <property type="match status" value="1"/>
</dbReference>
<dbReference type="InterPro" id="IPR003660">
    <property type="entry name" value="HAMP_dom"/>
</dbReference>
<dbReference type="GO" id="GO:0005524">
    <property type="term" value="F:ATP binding"/>
    <property type="evidence" value="ECO:0007669"/>
    <property type="project" value="UniProtKB-KW"/>
</dbReference>
<feature type="domain" description="Histidine kinase" evidence="14">
    <location>
        <begin position="418"/>
        <end position="634"/>
    </location>
</feature>
<evidence type="ECO:0000313" key="16">
    <source>
        <dbReference type="EMBL" id="SEA12131.1"/>
    </source>
</evidence>
<evidence type="ECO:0000256" key="5">
    <source>
        <dbReference type="ARBA" id="ARBA00022553"/>
    </source>
</evidence>
<evidence type="ECO:0000256" key="1">
    <source>
        <dbReference type="ARBA" id="ARBA00000085"/>
    </source>
</evidence>
<dbReference type="InterPro" id="IPR033479">
    <property type="entry name" value="dCache_1"/>
</dbReference>
<sequence length="634" mass="71237">MINIRKSFSTKLSVALLILAAPIFVISLGVLFTQSRKMIRNEAIGHASSVLNATMQQLNRHFLTIETATNANLWQVEQVFTPDSLLYFANRIVSLNPHIDGCSISAQPDMFPQYGRYFSAYSVRKADSVTTVIEEPYDYFNKVWYKTPHQLRDACWVAYYDEVDSLELTLDGMLASYCKPLYNADSAFVGVISTDLSLLRLSHEMSAMKPYPHSYFMLIGENGRYYVHPDSTLLFKQTIFTGADTRKQADQIVLGHEMTSGKRGNMMVNMDGADCIVCYQPVPGTKWSLAIVCPDSDVMEGYHRLIYIVVSLLVLGLLVIILLSHRAMAHTIRPLHELLDKTQSITAGNMDVTIPRTTRIDVIGRLQNSFAQMLESLNYHMKSVRFVSDQTRQRNEELLQATRMAQEADRQKTTFIQNVTHQIRTPLNIIMGFAQVLSDAGSGNLSDDDLKNVTDTMNHNATQLNRMVQMLFDSSDSGLNEEMNCDKTDTLLCVQEVHQAADVVRQRYPGVSISIQSQLADDFSVLTNRTYFMHALLELLYNAAKYSDGKHVELQVSADEAMVSFVVQDQGNGIPEAEVEHLFKFFTKVDDLSEGLGLGLPLAKRHAQNLGGDVVLDTTYHSGCRFILTIPNTN</sequence>
<dbReference type="InterPro" id="IPR036097">
    <property type="entry name" value="HisK_dim/P_sf"/>
</dbReference>
<dbReference type="CDD" id="cd12913">
    <property type="entry name" value="PDC1_MCP_like"/>
    <property type="match status" value="1"/>
</dbReference>
<evidence type="ECO:0000259" key="14">
    <source>
        <dbReference type="PROSITE" id="PS50109"/>
    </source>
</evidence>
<evidence type="ECO:0000256" key="11">
    <source>
        <dbReference type="ARBA" id="ARBA00022989"/>
    </source>
</evidence>
<dbReference type="SMART" id="SM00304">
    <property type="entry name" value="HAMP"/>
    <property type="match status" value="1"/>
</dbReference>
<dbReference type="PRINTS" id="PR00344">
    <property type="entry name" value="BCTRLSENSOR"/>
</dbReference>
<dbReference type="Pfam" id="PF02743">
    <property type="entry name" value="dCache_1"/>
    <property type="match status" value="1"/>
</dbReference>
<dbReference type="RefSeq" id="WP_074760246.1">
    <property type="nucleotide sequence ID" value="NZ_FNRF01000001.1"/>
</dbReference>
<dbReference type="CDD" id="cd00082">
    <property type="entry name" value="HisKA"/>
    <property type="match status" value="1"/>
</dbReference>
<keyword evidence="10" id="KW-0067">ATP-binding</keyword>
<dbReference type="SMART" id="SM00388">
    <property type="entry name" value="HisKA"/>
    <property type="match status" value="1"/>
</dbReference>
<dbReference type="AlphaFoldDB" id="A0A1H3YLQ5"/>
<keyword evidence="11 13" id="KW-1133">Transmembrane helix</keyword>
<dbReference type="Gene3D" id="1.10.287.130">
    <property type="match status" value="1"/>
</dbReference>
<comment type="catalytic activity">
    <reaction evidence="1">
        <text>ATP + protein L-histidine = ADP + protein N-phospho-L-histidine.</text>
        <dbReference type="EC" id="2.7.13.3"/>
    </reaction>
</comment>
<keyword evidence="12 13" id="KW-0472">Membrane</keyword>
<dbReference type="GO" id="GO:0000155">
    <property type="term" value="F:phosphorelay sensor kinase activity"/>
    <property type="evidence" value="ECO:0007669"/>
    <property type="project" value="InterPro"/>
</dbReference>
<evidence type="ECO:0000256" key="12">
    <source>
        <dbReference type="ARBA" id="ARBA00023136"/>
    </source>
</evidence>
<feature type="transmembrane region" description="Helical" evidence="13">
    <location>
        <begin position="305"/>
        <end position="323"/>
    </location>
</feature>
<dbReference type="Proteomes" id="UP000182257">
    <property type="component" value="Unassembled WGS sequence"/>
</dbReference>
<dbReference type="EMBL" id="FNRF01000001">
    <property type="protein sequence ID" value="SEA12131.1"/>
    <property type="molecule type" value="Genomic_DNA"/>
</dbReference>
<dbReference type="InterPro" id="IPR050980">
    <property type="entry name" value="2C_sensor_his_kinase"/>
</dbReference>
<dbReference type="Pfam" id="PF00672">
    <property type="entry name" value="HAMP"/>
    <property type="match status" value="1"/>
</dbReference>
<dbReference type="SUPFAM" id="SSF55874">
    <property type="entry name" value="ATPase domain of HSP90 chaperone/DNA topoisomerase II/histidine kinase"/>
    <property type="match status" value="1"/>
</dbReference>
<gene>
    <name evidence="16" type="ORF">SAMN05216462_0700</name>
</gene>
<evidence type="ECO:0000256" key="7">
    <source>
        <dbReference type="ARBA" id="ARBA00022692"/>
    </source>
</evidence>
<evidence type="ECO:0000256" key="6">
    <source>
        <dbReference type="ARBA" id="ARBA00022679"/>
    </source>
</evidence>
<dbReference type="Gene3D" id="6.10.340.10">
    <property type="match status" value="1"/>
</dbReference>
<dbReference type="Pfam" id="PF00512">
    <property type="entry name" value="HisKA"/>
    <property type="match status" value="1"/>
</dbReference>
<keyword evidence="5" id="KW-0597">Phosphoprotein</keyword>
<feature type="transmembrane region" description="Helical" evidence="13">
    <location>
        <begin position="12"/>
        <end position="32"/>
    </location>
</feature>
<dbReference type="PROSITE" id="PS50885">
    <property type="entry name" value="HAMP"/>
    <property type="match status" value="1"/>
</dbReference>
<evidence type="ECO:0000259" key="15">
    <source>
        <dbReference type="PROSITE" id="PS50885"/>
    </source>
</evidence>
<evidence type="ECO:0000256" key="2">
    <source>
        <dbReference type="ARBA" id="ARBA00004651"/>
    </source>
</evidence>
<dbReference type="SMART" id="SM00387">
    <property type="entry name" value="HATPase_c"/>
    <property type="match status" value="1"/>
</dbReference>
<proteinExistence type="predicted"/>
<organism evidence="16 17">
    <name type="scientific">Xylanibacter ruminicola</name>
    <name type="common">Prevotella ruminicola</name>
    <dbReference type="NCBI Taxonomy" id="839"/>
    <lineage>
        <taxon>Bacteria</taxon>
        <taxon>Pseudomonadati</taxon>
        <taxon>Bacteroidota</taxon>
        <taxon>Bacteroidia</taxon>
        <taxon>Bacteroidales</taxon>
        <taxon>Prevotellaceae</taxon>
        <taxon>Xylanibacter</taxon>
    </lineage>
</organism>
<dbReference type="InterPro" id="IPR003594">
    <property type="entry name" value="HATPase_dom"/>
</dbReference>
<dbReference type="InterPro" id="IPR005467">
    <property type="entry name" value="His_kinase_dom"/>
</dbReference>
<dbReference type="InterPro" id="IPR036890">
    <property type="entry name" value="HATPase_C_sf"/>
</dbReference>
<evidence type="ECO:0000256" key="3">
    <source>
        <dbReference type="ARBA" id="ARBA00012438"/>
    </source>
</evidence>
<evidence type="ECO:0000256" key="8">
    <source>
        <dbReference type="ARBA" id="ARBA00022741"/>
    </source>
</evidence>
<dbReference type="CDD" id="cd12912">
    <property type="entry name" value="PDC2_MCP_like"/>
    <property type="match status" value="1"/>
</dbReference>
<accession>A0A1H3YLQ5</accession>
<evidence type="ECO:0000256" key="4">
    <source>
        <dbReference type="ARBA" id="ARBA00022475"/>
    </source>
</evidence>
<protein>
    <recommendedName>
        <fullName evidence="3">histidine kinase</fullName>
        <ecNumber evidence="3">2.7.13.3</ecNumber>
    </recommendedName>
</protein>
<dbReference type="PROSITE" id="PS50109">
    <property type="entry name" value="HIS_KIN"/>
    <property type="match status" value="1"/>
</dbReference>
<feature type="domain" description="HAMP" evidence="15">
    <location>
        <begin position="329"/>
        <end position="382"/>
    </location>
</feature>
<dbReference type="CDD" id="cd06225">
    <property type="entry name" value="HAMP"/>
    <property type="match status" value="1"/>
</dbReference>
<keyword evidence="8" id="KW-0547">Nucleotide-binding</keyword>
<evidence type="ECO:0000313" key="17">
    <source>
        <dbReference type="Proteomes" id="UP000182257"/>
    </source>
</evidence>
<dbReference type="EC" id="2.7.13.3" evidence="3"/>
<keyword evidence="9 16" id="KW-0418">Kinase</keyword>
<dbReference type="Pfam" id="PF02518">
    <property type="entry name" value="HATPase_c"/>
    <property type="match status" value="1"/>
</dbReference>
<reference evidence="16 17" key="1">
    <citation type="submission" date="2016-10" db="EMBL/GenBank/DDBJ databases">
        <authorList>
            <person name="de Groot N.N."/>
        </authorList>
    </citation>
    <scope>NUCLEOTIDE SEQUENCE [LARGE SCALE GENOMIC DNA]</scope>
    <source>
        <strain evidence="16 17">D31d</strain>
    </source>
</reference>
<dbReference type="Gene3D" id="3.30.565.10">
    <property type="entry name" value="Histidine kinase-like ATPase, C-terminal domain"/>
    <property type="match status" value="1"/>
</dbReference>
<dbReference type="InterPro" id="IPR004358">
    <property type="entry name" value="Sig_transdc_His_kin-like_C"/>
</dbReference>
<keyword evidence="4" id="KW-1003">Cell membrane</keyword>
<dbReference type="GO" id="GO:0005886">
    <property type="term" value="C:plasma membrane"/>
    <property type="evidence" value="ECO:0007669"/>
    <property type="project" value="UniProtKB-SubCell"/>
</dbReference>
<evidence type="ECO:0000256" key="9">
    <source>
        <dbReference type="ARBA" id="ARBA00022777"/>
    </source>
</evidence>
<comment type="subcellular location">
    <subcellularLocation>
        <location evidence="2">Cell membrane</location>
        <topology evidence="2">Multi-pass membrane protein</topology>
    </subcellularLocation>
</comment>
<dbReference type="SUPFAM" id="SSF158472">
    <property type="entry name" value="HAMP domain-like"/>
    <property type="match status" value="1"/>
</dbReference>
<dbReference type="PANTHER" id="PTHR44936">
    <property type="entry name" value="SENSOR PROTEIN CREC"/>
    <property type="match status" value="1"/>
</dbReference>
<name>A0A1H3YLQ5_XYLRU</name>
<dbReference type="Gene3D" id="3.30.450.20">
    <property type="entry name" value="PAS domain"/>
    <property type="match status" value="2"/>
</dbReference>
<dbReference type="PANTHER" id="PTHR44936:SF10">
    <property type="entry name" value="SENSOR PROTEIN RSTB"/>
    <property type="match status" value="1"/>
</dbReference>
<keyword evidence="6" id="KW-0808">Transferase</keyword>
<evidence type="ECO:0000256" key="13">
    <source>
        <dbReference type="SAM" id="Phobius"/>
    </source>
</evidence>
<keyword evidence="7 13" id="KW-0812">Transmembrane</keyword>